<dbReference type="OrthoDB" id="7617269at2759"/>
<proteinExistence type="predicted"/>
<dbReference type="AlphaFoldDB" id="A0A232FHX1"/>
<keyword evidence="3" id="KW-1185">Reference proteome</keyword>
<feature type="compositionally biased region" description="Basic and acidic residues" evidence="1">
    <location>
        <begin position="413"/>
        <end position="422"/>
    </location>
</feature>
<feature type="compositionally biased region" description="Low complexity" evidence="1">
    <location>
        <begin position="551"/>
        <end position="564"/>
    </location>
</feature>
<accession>A0A232FHX1</accession>
<feature type="region of interest" description="Disordered" evidence="1">
    <location>
        <begin position="901"/>
        <end position="927"/>
    </location>
</feature>
<feature type="compositionally biased region" description="Polar residues" evidence="1">
    <location>
        <begin position="376"/>
        <end position="392"/>
    </location>
</feature>
<gene>
    <name evidence="2" type="ORF">TSAR_015261</name>
</gene>
<dbReference type="Proteomes" id="UP000215335">
    <property type="component" value="Unassembled WGS sequence"/>
</dbReference>
<protein>
    <submittedName>
        <fullName evidence="2">Uncharacterized protein</fullName>
    </submittedName>
</protein>
<reference evidence="2 3" key="1">
    <citation type="journal article" date="2017" name="Curr. Biol.">
        <title>The Evolution of Venom by Co-option of Single-Copy Genes.</title>
        <authorList>
            <person name="Martinson E.O."/>
            <person name="Mrinalini"/>
            <person name="Kelkar Y.D."/>
            <person name="Chang C.H."/>
            <person name="Werren J.H."/>
        </authorList>
    </citation>
    <scope>NUCLEOTIDE SEQUENCE [LARGE SCALE GENOMIC DNA]</scope>
    <source>
        <strain evidence="2 3">Alberta</strain>
        <tissue evidence="2">Whole body</tissue>
    </source>
</reference>
<evidence type="ECO:0000313" key="3">
    <source>
        <dbReference type="Proteomes" id="UP000215335"/>
    </source>
</evidence>
<feature type="region of interest" description="Disordered" evidence="1">
    <location>
        <begin position="512"/>
        <end position="570"/>
    </location>
</feature>
<dbReference type="EMBL" id="NNAY01000199">
    <property type="protein sequence ID" value="OXU30058.1"/>
    <property type="molecule type" value="Genomic_DNA"/>
</dbReference>
<feature type="compositionally biased region" description="Basic and acidic residues" evidence="1">
    <location>
        <begin position="825"/>
        <end position="855"/>
    </location>
</feature>
<name>A0A232FHX1_9HYME</name>
<sequence length="955" mass="108345">MEKHHEDSSAVVCLSQSYNDGIQKIVGNEQAIPFDFEVPQHILERRKLLWNGLFQKYSSMVSEVAFNIRTMKPEEVKDMQEVMGKSTEPRMPMRKSMSMVQYWVDTGNQPYMENFNNRTHSDPGSSLAEEEIVELDEVAILPSASINSSLKKRSETVGVSNSKLMRIASSSSSSVDTAAYILANNNTTKQAETLAIVEGSKVHDKKQNNLLQPLNLVNSVNSTNTSGKKIEMYQKHFLSENPVKRRDNSLKVNHLKKNVNKTNDNHQEFDVDATEFVSDDSIREQVNGHPSILVSESDESVIKSRLSTGVQRKKLYKNTESPAEFTPASEAASSHRAPRLSIKHCEHPAFQTPKLSRPSYLVRRARQRFKKKKNRNSLSIKMSLSKTDVNKTSIKHDSTKRQSNISKKSKTKNSQEKNKTKFDNLTTNQNKPDKNLNCSSLDNNSNDSRLGQQPLDRRKGSDVKISLDYSKRFDLKTVYLTLHKLPYIYGKVKTYSDDTKNSINKIQREKEEEKLSSINQNGIREQNIAFSDNESSNKSYRKLKKSRKRYTQSPTQQTTPKSTKNSNLKTKVEKILAFKENGNNGESIIADTSPVDSEKSNSVLERVKVVETETNNVLMTSQNKSVAENSHKDKNKIVYDKSVKYVLVLSSSDESESIIPLSSNKLKKRSLKQKTNIDEKLDDSSEHEAEQLLLNLNRKNSSKLKSTELMKSHESEKSIAFISTVDQQTISQFVDKEKILPVKKKLVDSKSKTMNNKDKASAVSPGAKKNVQHITDNLSSEKEQVSTEIESQNKNKNEAISTKLINKPLKRINKTNNLDNLVEKIRSKSNNDKNSRDSLLTKKQEKGTTTKKQEKSPTQSDKLFKEKNNVAKKIKLSPVTKSKHSVQNKEAILVKDCQDLKESNSNRSTIRKSKRDTTKENKLSLTNKSKRKTDEFLILSDDECIIPLKMKAQGE</sequence>
<feature type="compositionally biased region" description="Low complexity" evidence="1">
    <location>
        <begin position="435"/>
        <end position="448"/>
    </location>
</feature>
<feature type="compositionally biased region" description="Basic residues" evidence="1">
    <location>
        <begin position="539"/>
        <end position="550"/>
    </location>
</feature>
<feature type="compositionally biased region" description="Polar residues" evidence="1">
    <location>
        <begin position="516"/>
        <end position="534"/>
    </location>
</feature>
<organism evidence="2 3">
    <name type="scientific">Trichomalopsis sarcophagae</name>
    <dbReference type="NCBI Taxonomy" id="543379"/>
    <lineage>
        <taxon>Eukaryota</taxon>
        <taxon>Metazoa</taxon>
        <taxon>Ecdysozoa</taxon>
        <taxon>Arthropoda</taxon>
        <taxon>Hexapoda</taxon>
        <taxon>Insecta</taxon>
        <taxon>Pterygota</taxon>
        <taxon>Neoptera</taxon>
        <taxon>Endopterygota</taxon>
        <taxon>Hymenoptera</taxon>
        <taxon>Apocrita</taxon>
        <taxon>Proctotrupomorpha</taxon>
        <taxon>Chalcidoidea</taxon>
        <taxon>Pteromalidae</taxon>
        <taxon>Pteromalinae</taxon>
        <taxon>Trichomalopsis</taxon>
    </lineage>
</organism>
<feature type="region of interest" description="Disordered" evidence="1">
    <location>
        <begin position="367"/>
        <end position="461"/>
    </location>
</feature>
<feature type="region of interest" description="Disordered" evidence="1">
    <location>
        <begin position="318"/>
        <end position="338"/>
    </location>
</feature>
<comment type="caution">
    <text evidence="2">The sequence shown here is derived from an EMBL/GenBank/DDBJ whole genome shotgun (WGS) entry which is preliminary data.</text>
</comment>
<feature type="region of interest" description="Disordered" evidence="1">
    <location>
        <begin position="825"/>
        <end position="867"/>
    </location>
</feature>
<evidence type="ECO:0000313" key="2">
    <source>
        <dbReference type="EMBL" id="OXU30058.1"/>
    </source>
</evidence>
<evidence type="ECO:0000256" key="1">
    <source>
        <dbReference type="SAM" id="MobiDB-lite"/>
    </source>
</evidence>